<evidence type="ECO:0000313" key="1">
    <source>
        <dbReference type="EMBL" id="AXA52552.1"/>
    </source>
</evidence>
<reference evidence="1" key="1">
    <citation type="journal article" date="2018" name="J. Gen. Virol.">
        <title>Viruses of invasive Argentine ants from the European Main supercolony: characterization, interactions and evolution.</title>
        <authorList>
            <person name="Viljakainen L."/>
            <person name="Holmberg I."/>
            <person name="Abril S."/>
            <person name="Jurvansuu J."/>
        </authorList>
    </citation>
    <scope>NUCLEOTIDE SEQUENCE</scope>
    <source>
        <strain evidence="1">11CAT03R</strain>
    </source>
</reference>
<dbReference type="EMBL" id="MH213241">
    <property type="protein sequence ID" value="AXA52552.1"/>
    <property type="molecule type" value="Genomic_RNA"/>
</dbReference>
<protein>
    <submittedName>
        <fullName evidence="1">Putative RdRp-complex</fullName>
    </submittedName>
</protein>
<sequence>MIFWNSGMELVSLKSMTPDCLEAHDELSDGSCDIDIEKFNVKSTKAAKTLGVQELYSMMGLYIFVYQNQILMLDYSSLDQVHCVSKMWEGFYCYAHNYSLVGMGNSPKEISPIVVDSCASWMVSSLEATDFTDKLASSMKQSLALLQNDMHSEAESLEVHLNVKSQKLKELMKEVLPLPQYWHEFLSSLFITQSVQLDLANMFYALPAPDCNLKLLFERASVYMQNANKANCWDFLEFMNYCMAVDLCKAVTLYKTDVTYETEPNYDIKEQSWYKSCLKGKLILPPDDEMGKAWISNFFPFNNTLPQWYWEAADVTHVLADNAPYEDLHKFSQLSSSSHNELLYAIDCAPQLSYKWDPVEVLSMLGSGQDKWNRMAVMAVKCENTKPGPKCSETWSADDVTSELTTCYDSAAIPMAAMYQGVTASKSDMAVQTMFDRICAMTSKDNPSKVIMMSNDVSGWSPLGDRDSWAQHHDYLISMTKAPSNLKLKDIWKGMGAYVAKSGLMASTSLTKGLFQGWTGTCDSMFNVHISLYCVSKAKSAGWLLSSEAANTAGLMDDAVQAVELDPSSSIEHQQRAADSHFATTAETWKSLGAELDVVKTIYSSSKFMYLNRFFCEGSEVLTPMKIFASADKEFNSSFAPVFSQMDTVLGSYRAAVEKGSCPMTGYYFAMSSCLQLAAYSNYMVTQRDICNMVNAVFAPSGLGGWGMPHFTAWLTQEAQDSLSMYTSVMTSVIEVVNEPVVKESFNSLLMGTLNQEMELVGMQALLSNPLGVQVAGLVHPEQQVSSSLKHGMLKKCKSTVFSDALEAGETPEVLEALSKVVSCASWDAAILELLGQCLPSTCSSALVDSAYKNELVTQLFPFSISAELSSIIRSGSAMSVDFLLSKQFGSFDVEASSSMAYDLALECSSSFYQSNEIEVSNHTIPDYGTCLASQFPGVNPGLVVKSKWPKHSCETDKLYTSNMYDGITVSDKSRTPSSMSAYTFTGESYSYMTPVQSCICKAAVVSAYLTSQNAHGKLFWDIVTAVWGAEGEVTPPMVTTVIKPDTSTKSLSASKSHLTHAMSAFSNVHDCVEVIADPMGAYLNAKSTHVDYMSMVTAASFVGLMNLAISNGDEQLDDLFFGFLEGSMPLTEDDKLTVFMPQELNDYMGQLTSVTNKNLFKQVLDSMVDVQYSSDEGEEYMCIGFSSEHMGTLKTGQEVSIAAGYLSNMISCGMVATAATSKSTSMVSLAGDEVMSSPTLRADTSMSQLSSNVPTSQAVICLAMETVKDLCPGGVRMNMAQAPWQKVPEEFQQTFPNWTDYWSNVSNMMKSYTTVLDQQACKALLGHVPNHILMHLVMLDGRSNSSALLVVSYLYLAAYGSLRCPESYTLTSALGMAHASSCWNLAASVSQETSSKWQVSYSSDSDLMGSVYHSMSMAAQNFYNKLQVLSAIPIGMSNHMLSYYGGSEFDIPEIDGSFLGLPPNDNGYWYDVRDSMLDQLHGVGFNLNYLCSELDNIANDIFALGEIKKLVTIEAPTLYHTPTELQVQLELPVLTEVEIQEEKKIQVDQTVMKAAAAYLEQGMHFALLVYKGEEDYEMDEEPTEEEINEFLAELKEQEHAPDNGQEPDEAQ</sequence>
<accession>A0A2Z4Z3J7</accession>
<name>A0A2Z4Z3J7_9VIRU</name>
<proteinExistence type="predicted"/>
<organism evidence="1">
    <name type="scientific">Linepithema humile qinvirus-like virus 1</name>
    <dbReference type="NCBI Taxonomy" id="2259782"/>
    <lineage>
        <taxon>Viruses</taxon>
        <taxon>Riboviria</taxon>
    </lineage>
</organism>